<name>A0A163MIN1_DIDRA</name>
<evidence type="ECO:0000256" key="6">
    <source>
        <dbReference type="ARBA" id="ARBA00022837"/>
    </source>
</evidence>
<dbReference type="Proteomes" id="UP000076837">
    <property type="component" value="Unassembled WGS sequence"/>
</dbReference>
<dbReference type="AlphaFoldDB" id="A0A163MIN1"/>
<dbReference type="EMBL" id="JYNV01000003">
    <property type="protein sequence ID" value="KZM28753.1"/>
    <property type="molecule type" value="Genomic_DNA"/>
</dbReference>
<keyword evidence="4 8" id="KW-0732">Signal</keyword>
<dbReference type="PANTHER" id="PTHR33938:SF8">
    <property type="entry name" value="CARBOXYLIC ESTER HYDROLASE"/>
    <property type="match status" value="1"/>
</dbReference>
<evidence type="ECO:0000256" key="2">
    <source>
        <dbReference type="ARBA" id="ARBA00022487"/>
    </source>
</evidence>
<accession>A0A163MIN1</accession>
<keyword evidence="3" id="KW-0479">Metal-binding</keyword>
<keyword evidence="5 8" id="KW-0378">Hydrolase</keyword>
<sequence>MLLKSQALFLLSSPVLSANSYPTVSNCVASALSTPSVYGASVLTIDAVESTLESTSISFCNVTLTYTHPGQDDLIKVWLGLPSAWNGRFQGVGGGGWATGSPSEMVPAISRGYAAVSTDGGHDALGQTADYWALLSPGNVNLYALQNFASVALNDMTVLGKQLTEAYYGKPISKSYWSGCSTGGRQGLMMAQRYPDAYDGILAQAPAVNWAEFIPVMFWPQFIMHKLGYFPNQCELDSITAAAISACDELDGFKDGIVGLTGSCDFDPSTVVGQQYTCGNITGSISFEAAKIARATWTGATDGKGNVQWPGIALGAPLSAIAGTTCDRDGRNCTGSPFLISADWHRLFIQKDPAFDLYNYTQAAWDAAFHASVQQYTSIIGTSDPDLSEFKNAGGKMITWHGMTDQLIPFNGTINYYDRVLALDANATDFYRIYLAPGVDHCSGGVGAAPTDPLGALVSWVENGDVPQILAASRTVNGSMWKQELCLYPLSSIYKGGDPSDAASYSCV</sequence>
<feature type="chain" id="PRO_5007748042" description="Carboxylic ester hydrolase" evidence="8">
    <location>
        <begin position="18"/>
        <end position="508"/>
    </location>
</feature>
<feature type="signal peptide" evidence="8">
    <location>
        <begin position="1"/>
        <end position="17"/>
    </location>
</feature>
<dbReference type="Pfam" id="PF07519">
    <property type="entry name" value="Tannase"/>
    <property type="match status" value="1"/>
</dbReference>
<keyword evidence="10" id="KW-1185">Reference proteome</keyword>
<evidence type="ECO:0000313" key="9">
    <source>
        <dbReference type="EMBL" id="KZM28753.1"/>
    </source>
</evidence>
<dbReference type="GO" id="GO:0030600">
    <property type="term" value="F:feruloyl esterase activity"/>
    <property type="evidence" value="ECO:0007669"/>
    <property type="project" value="UniProtKB-ARBA"/>
</dbReference>
<organism evidence="9 10">
    <name type="scientific">Didymella rabiei</name>
    <name type="common">Chickpea ascochyta blight fungus</name>
    <name type="synonym">Mycosphaerella rabiei</name>
    <dbReference type="NCBI Taxonomy" id="5454"/>
    <lineage>
        <taxon>Eukaryota</taxon>
        <taxon>Fungi</taxon>
        <taxon>Dikarya</taxon>
        <taxon>Ascomycota</taxon>
        <taxon>Pezizomycotina</taxon>
        <taxon>Dothideomycetes</taxon>
        <taxon>Pleosporomycetidae</taxon>
        <taxon>Pleosporales</taxon>
        <taxon>Pleosporineae</taxon>
        <taxon>Didymellaceae</taxon>
        <taxon>Ascochyta</taxon>
    </lineage>
</organism>
<comment type="caution">
    <text evidence="9">The sequence shown here is derived from an EMBL/GenBank/DDBJ whole genome shotgun (WGS) entry which is preliminary data.</text>
</comment>
<dbReference type="STRING" id="5454.A0A163MIN1"/>
<evidence type="ECO:0000256" key="3">
    <source>
        <dbReference type="ARBA" id="ARBA00022723"/>
    </source>
</evidence>
<evidence type="ECO:0000313" key="10">
    <source>
        <dbReference type="Proteomes" id="UP000076837"/>
    </source>
</evidence>
<dbReference type="InterPro" id="IPR029058">
    <property type="entry name" value="AB_hydrolase_fold"/>
</dbReference>
<proteinExistence type="inferred from homology"/>
<gene>
    <name evidence="9" type="ORF">ST47_g104</name>
</gene>
<evidence type="ECO:0000256" key="5">
    <source>
        <dbReference type="ARBA" id="ARBA00022801"/>
    </source>
</evidence>
<reference evidence="9 10" key="1">
    <citation type="journal article" date="2016" name="Sci. Rep.">
        <title>Draft genome sequencing and secretome analysis of fungal phytopathogen Ascochyta rabiei provides insight into the necrotrophic effector repertoire.</title>
        <authorList>
            <person name="Verma S."/>
            <person name="Gazara R.K."/>
            <person name="Nizam S."/>
            <person name="Parween S."/>
            <person name="Chattopadhyay D."/>
            <person name="Verma P.K."/>
        </authorList>
    </citation>
    <scope>NUCLEOTIDE SEQUENCE [LARGE SCALE GENOMIC DNA]</scope>
    <source>
        <strain evidence="9 10">ArDII</strain>
    </source>
</reference>
<evidence type="ECO:0000256" key="7">
    <source>
        <dbReference type="ARBA" id="ARBA00023157"/>
    </source>
</evidence>
<protein>
    <recommendedName>
        <fullName evidence="8">Carboxylic ester hydrolase</fullName>
        <ecNumber evidence="8">3.1.1.-</ecNumber>
    </recommendedName>
</protein>
<dbReference type="PANTHER" id="PTHR33938">
    <property type="entry name" value="FERULOYL ESTERASE B-RELATED"/>
    <property type="match status" value="1"/>
</dbReference>
<dbReference type="GO" id="GO:0046872">
    <property type="term" value="F:metal ion binding"/>
    <property type="evidence" value="ECO:0007669"/>
    <property type="project" value="UniProtKB-KW"/>
</dbReference>
<dbReference type="InterPro" id="IPR011118">
    <property type="entry name" value="Tannase/feruloyl_esterase"/>
</dbReference>
<dbReference type="EC" id="3.1.1.-" evidence="8"/>
<evidence type="ECO:0000256" key="4">
    <source>
        <dbReference type="ARBA" id="ARBA00022729"/>
    </source>
</evidence>
<dbReference type="Gene3D" id="3.40.50.1820">
    <property type="entry name" value="alpha/beta hydrolase"/>
    <property type="match status" value="1"/>
</dbReference>
<evidence type="ECO:0000256" key="1">
    <source>
        <dbReference type="ARBA" id="ARBA00006249"/>
    </source>
</evidence>
<keyword evidence="7" id="KW-1015">Disulfide bond</keyword>
<dbReference type="SUPFAM" id="SSF53474">
    <property type="entry name" value="alpha/beta-Hydrolases"/>
    <property type="match status" value="1"/>
</dbReference>
<keyword evidence="2" id="KW-0719">Serine esterase</keyword>
<comment type="similarity">
    <text evidence="1 8">Belongs to the tannase family.</text>
</comment>
<evidence type="ECO:0000256" key="8">
    <source>
        <dbReference type="RuleBase" id="RU361238"/>
    </source>
</evidence>
<keyword evidence="6" id="KW-0106">Calcium</keyword>